<dbReference type="GeneID" id="94289639"/>
<reference evidence="3 4" key="1">
    <citation type="submission" date="2021-02" db="EMBL/GenBank/DDBJ databases">
        <title>Porcisia hertigi Genome sequencing and assembly.</title>
        <authorList>
            <person name="Almutairi H."/>
            <person name="Gatherer D."/>
        </authorList>
    </citation>
    <scope>NUCLEOTIDE SEQUENCE [LARGE SCALE GENOMIC DNA]</scope>
    <source>
        <strain evidence="3 4">C119</strain>
    </source>
</reference>
<dbReference type="Proteomes" id="UP000674318">
    <property type="component" value="Chromosome 28"/>
</dbReference>
<evidence type="ECO:0000313" key="3">
    <source>
        <dbReference type="EMBL" id="KAG5500467.1"/>
    </source>
</evidence>
<accession>A0A836L860</accession>
<keyword evidence="2" id="KW-1133">Transmembrane helix</keyword>
<feature type="compositionally biased region" description="Polar residues" evidence="1">
    <location>
        <begin position="7"/>
        <end position="19"/>
    </location>
</feature>
<feature type="region of interest" description="Disordered" evidence="1">
    <location>
        <begin position="219"/>
        <end position="240"/>
    </location>
</feature>
<organism evidence="3 4">
    <name type="scientific">Porcisia hertigi</name>
    <dbReference type="NCBI Taxonomy" id="2761500"/>
    <lineage>
        <taxon>Eukaryota</taxon>
        <taxon>Discoba</taxon>
        <taxon>Euglenozoa</taxon>
        <taxon>Kinetoplastea</taxon>
        <taxon>Metakinetoplastina</taxon>
        <taxon>Trypanosomatida</taxon>
        <taxon>Trypanosomatidae</taxon>
        <taxon>Leishmaniinae</taxon>
        <taxon>Porcisia</taxon>
    </lineage>
</organism>
<dbReference type="PANTHER" id="PTHR33297:SF4">
    <property type="entry name" value="AMASTIN"/>
    <property type="match status" value="1"/>
</dbReference>
<dbReference type="KEGG" id="phet:94289639"/>
<proteinExistence type="predicted"/>
<name>A0A836L860_9TRYP</name>
<protein>
    <submittedName>
        <fullName evidence="3">Uncharacterized protein</fullName>
    </submittedName>
</protein>
<sequence>MERYSDGSYTSSETHSVRTPGQRAQRADTDAAYVPRNEEQGNRIHYGGQSSYPETSGEVHGNERAGGNTAQKKGPEASSMEKTFGKVNRVFCAQRERARATVGSLTNSNGQQTTIYIFFYVACIHLLFVILSSTLSQLDMEGGGCYTFWGFKADCDRVSYTTRTALMGNCAQLRSSLQAGAAFSILSILASAVAVTASWILCCRIHSAASHAQYTNADETGRNDEAANPSSVPGNGENKRPANAASFDTGHLKTVIAVVVVVSLVFELICWTLIACIYTNRYCDDTYFWFSEITYGPGFGLGLTAWLMELIAYVVFLVVV</sequence>
<dbReference type="OrthoDB" id="273596at2759"/>
<dbReference type="Pfam" id="PF07344">
    <property type="entry name" value="Amastin"/>
    <property type="match status" value="1"/>
</dbReference>
<gene>
    <name evidence="3" type="ORF">JKF63_03560</name>
</gene>
<feature type="transmembrane region" description="Helical" evidence="2">
    <location>
        <begin position="255"/>
        <end position="278"/>
    </location>
</feature>
<dbReference type="EMBL" id="JAFJZO010000028">
    <property type="protein sequence ID" value="KAG5500467.1"/>
    <property type="molecule type" value="Genomic_DNA"/>
</dbReference>
<evidence type="ECO:0000256" key="2">
    <source>
        <dbReference type="SAM" id="Phobius"/>
    </source>
</evidence>
<comment type="caution">
    <text evidence="3">The sequence shown here is derived from an EMBL/GenBank/DDBJ whole genome shotgun (WGS) entry which is preliminary data.</text>
</comment>
<feature type="region of interest" description="Disordered" evidence="1">
    <location>
        <begin position="1"/>
        <end position="80"/>
    </location>
</feature>
<feature type="transmembrane region" description="Helical" evidence="2">
    <location>
        <begin position="298"/>
        <end position="319"/>
    </location>
</feature>
<dbReference type="RefSeq" id="XP_067755801.1">
    <property type="nucleotide sequence ID" value="XM_067899562.1"/>
</dbReference>
<dbReference type="InterPro" id="IPR009944">
    <property type="entry name" value="Amastin"/>
</dbReference>
<dbReference type="AlphaFoldDB" id="A0A836L860"/>
<feature type="transmembrane region" description="Helical" evidence="2">
    <location>
        <begin position="181"/>
        <end position="202"/>
    </location>
</feature>
<keyword evidence="2" id="KW-0812">Transmembrane</keyword>
<keyword evidence="2" id="KW-0472">Membrane</keyword>
<evidence type="ECO:0000256" key="1">
    <source>
        <dbReference type="SAM" id="MobiDB-lite"/>
    </source>
</evidence>
<feature type="transmembrane region" description="Helical" evidence="2">
    <location>
        <begin position="115"/>
        <end position="135"/>
    </location>
</feature>
<dbReference type="PANTHER" id="PTHR33297">
    <property type="entry name" value="AMASTIN-LIKE SURFACE PROTEIN-LIKE PROTEIN-RELATED"/>
    <property type="match status" value="1"/>
</dbReference>
<evidence type="ECO:0000313" key="4">
    <source>
        <dbReference type="Proteomes" id="UP000674318"/>
    </source>
</evidence>
<keyword evidence="4" id="KW-1185">Reference proteome</keyword>